<keyword evidence="7" id="KW-0472">Membrane</keyword>
<dbReference type="GO" id="GO:0005634">
    <property type="term" value="C:nucleus"/>
    <property type="evidence" value="ECO:0007669"/>
    <property type="project" value="UniProtKB-SubCell"/>
</dbReference>
<feature type="non-terminal residue" evidence="8">
    <location>
        <position position="639"/>
    </location>
</feature>
<evidence type="ECO:0000256" key="6">
    <source>
        <dbReference type="SAM" id="MobiDB-lite"/>
    </source>
</evidence>
<dbReference type="PANTHER" id="PTHR31845:SF19">
    <property type="entry name" value="TRANSCRIPTION FACTOR DOMAIN-CONTAINING PROTEIN"/>
    <property type="match status" value="1"/>
</dbReference>
<evidence type="ECO:0000256" key="5">
    <source>
        <dbReference type="ARBA" id="ARBA00023242"/>
    </source>
</evidence>
<dbReference type="AlphaFoldDB" id="A0AAD4MDD6"/>
<dbReference type="InterPro" id="IPR001138">
    <property type="entry name" value="Zn2Cys6_DnaBD"/>
</dbReference>
<feature type="region of interest" description="Disordered" evidence="6">
    <location>
        <begin position="1"/>
        <end position="36"/>
    </location>
</feature>
<evidence type="ECO:0000256" key="4">
    <source>
        <dbReference type="ARBA" id="ARBA00023163"/>
    </source>
</evidence>
<feature type="transmembrane region" description="Helical" evidence="7">
    <location>
        <begin position="387"/>
        <end position="408"/>
    </location>
</feature>
<name>A0AAD4MDD6_9AGAM</name>
<evidence type="ECO:0000256" key="2">
    <source>
        <dbReference type="ARBA" id="ARBA00023015"/>
    </source>
</evidence>
<keyword evidence="2" id="KW-0805">Transcription regulation</keyword>
<feature type="compositionally biased region" description="Low complexity" evidence="6">
    <location>
        <begin position="10"/>
        <end position="19"/>
    </location>
</feature>
<evidence type="ECO:0000256" key="1">
    <source>
        <dbReference type="ARBA" id="ARBA00004123"/>
    </source>
</evidence>
<dbReference type="CDD" id="cd00067">
    <property type="entry name" value="GAL4"/>
    <property type="match status" value="1"/>
</dbReference>
<comment type="caution">
    <text evidence="8">The sequence shown here is derived from an EMBL/GenBank/DDBJ whole genome shotgun (WGS) entry which is preliminary data.</text>
</comment>
<dbReference type="GO" id="GO:0008270">
    <property type="term" value="F:zinc ion binding"/>
    <property type="evidence" value="ECO:0007669"/>
    <property type="project" value="InterPro"/>
</dbReference>
<dbReference type="GO" id="GO:0000981">
    <property type="term" value="F:DNA-binding transcription factor activity, RNA polymerase II-specific"/>
    <property type="evidence" value="ECO:0007669"/>
    <property type="project" value="InterPro"/>
</dbReference>
<organism evidence="8 9">
    <name type="scientific">Multifurca ochricompacta</name>
    <dbReference type="NCBI Taxonomy" id="376703"/>
    <lineage>
        <taxon>Eukaryota</taxon>
        <taxon>Fungi</taxon>
        <taxon>Dikarya</taxon>
        <taxon>Basidiomycota</taxon>
        <taxon>Agaricomycotina</taxon>
        <taxon>Agaricomycetes</taxon>
        <taxon>Russulales</taxon>
        <taxon>Russulaceae</taxon>
        <taxon>Multifurca</taxon>
    </lineage>
</organism>
<dbReference type="Proteomes" id="UP001203297">
    <property type="component" value="Unassembled WGS sequence"/>
</dbReference>
<evidence type="ECO:0000256" key="3">
    <source>
        <dbReference type="ARBA" id="ARBA00023125"/>
    </source>
</evidence>
<protein>
    <recommendedName>
        <fullName evidence="10">Zn(2)-C6 fungal-type domain-containing protein</fullName>
    </recommendedName>
</protein>
<evidence type="ECO:0000313" key="9">
    <source>
        <dbReference type="Proteomes" id="UP001203297"/>
    </source>
</evidence>
<gene>
    <name evidence="8" type="ORF">B0F90DRAFT_1685399</name>
</gene>
<keyword evidence="9" id="KW-1185">Reference proteome</keyword>
<dbReference type="InterPro" id="IPR051089">
    <property type="entry name" value="prtT"/>
</dbReference>
<evidence type="ECO:0000256" key="7">
    <source>
        <dbReference type="SAM" id="Phobius"/>
    </source>
</evidence>
<evidence type="ECO:0000313" key="8">
    <source>
        <dbReference type="EMBL" id="KAI0307132.1"/>
    </source>
</evidence>
<dbReference type="SUPFAM" id="SSF57701">
    <property type="entry name" value="Zn2/Cys6 DNA-binding domain"/>
    <property type="match status" value="1"/>
</dbReference>
<keyword evidence="5" id="KW-0539">Nucleus</keyword>
<keyword evidence="4" id="KW-0804">Transcription</keyword>
<keyword evidence="7" id="KW-1133">Transmembrane helix</keyword>
<evidence type="ECO:0008006" key="10">
    <source>
        <dbReference type="Google" id="ProtNLM"/>
    </source>
</evidence>
<dbReference type="GO" id="GO:0000976">
    <property type="term" value="F:transcription cis-regulatory region binding"/>
    <property type="evidence" value="ECO:0007669"/>
    <property type="project" value="TreeGrafter"/>
</dbReference>
<feature type="region of interest" description="Disordered" evidence="6">
    <location>
        <begin position="553"/>
        <end position="594"/>
    </location>
</feature>
<keyword evidence="7" id="KW-0812">Transmembrane</keyword>
<keyword evidence="3" id="KW-0238">DNA-binding</keyword>
<proteinExistence type="predicted"/>
<dbReference type="EMBL" id="WTXG01000002">
    <property type="protein sequence ID" value="KAI0307132.1"/>
    <property type="molecule type" value="Genomic_DNA"/>
</dbReference>
<sequence length="639" mass="70597">MKRPREGELSSNSNPSSPSTERPARPATKRAKASQACTSCRKHKTRCDLNIDNSLLTRVRRHVLKNILSVPETNPEQCLEPTQSEILASTSRSPTTSPWEFLKVPGIPDWTATPMRAMFTLSKMACKGQPTMQPITNLALTEILTENQRQYLLSLFESRYAPWLSLPPNAHSLGEDPVLDLVRCTVASRHLESSTHTRVFPTLLRLTEEAIVKHVFNPTPSPAIIQAFALLALCRLIAAAAINMCSSLRFDQAATDEQVLNERRKLGAELTSQETTLLTASEQKTSLVTSSSVCIGTGRGISSKITDYTLSSLSPLNFSTLPNARRTRLLLSTKIFNLAESGLRLEISEDHNKFESYCDESAELLYRFDGLQRVITSVHVVTDIEVFYAHMLIVYFYFCRLAFVVHILRRMRVHIPTSVAARGGTVFLSSKITRTGCGFALTCARDALASAEALLTTILSVAEKELLATAPDSVYAMISFAAAYITTAKFLLLQSRVARHLPGASEELLTRTINRLQHVSLCTDDNASRCARVISGFMETWHERLNAHHFEAAGENPVDSGDGSQSTSPVPLASKTKPYESTSSEGTMEGPSPQITSSLNAFDYMISLDQDTLFGPDFWQFFADVPNVHHGVNPTCEYT</sequence>
<accession>A0AAD4MDD6</accession>
<dbReference type="PANTHER" id="PTHR31845">
    <property type="entry name" value="FINGER DOMAIN PROTEIN, PUTATIVE-RELATED"/>
    <property type="match status" value="1"/>
</dbReference>
<comment type="subcellular location">
    <subcellularLocation>
        <location evidence="1">Nucleus</location>
    </subcellularLocation>
</comment>
<reference evidence="8" key="1">
    <citation type="journal article" date="2022" name="New Phytol.">
        <title>Evolutionary transition to the ectomycorrhizal habit in the genomes of a hyperdiverse lineage of mushroom-forming fungi.</title>
        <authorList>
            <person name="Looney B."/>
            <person name="Miyauchi S."/>
            <person name="Morin E."/>
            <person name="Drula E."/>
            <person name="Courty P.E."/>
            <person name="Kohler A."/>
            <person name="Kuo A."/>
            <person name="LaButti K."/>
            <person name="Pangilinan J."/>
            <person name="Lipzen A."/>
            <person name="Riley R."/>
            <person name="Andreopoulos W."/>
            <person name="He G."/>
            <person name="Johnson J."/>
            <person name="Nolan M."/>
            <person name="Tritt A."/>
            <person name="Barry K.W."/>
            <person name="Grigoriev I.V."/>
            <person name="Nagy L.G."/>
            <person name="Hibbett D."/>
            <person name="Henrissat B."/>
            <person name="Matheny P.B."/>
            <person name="Labbe J."/>
            <person name="Martin F.M."/>
        </authorList>
    </citation>
    <scope>NUCLEOTIDE SEQUENCE</scope>
    <source>
        <strain evidence="8">BPL690</strain>
    </source>
</reference>
<dbReference type="InterPro" id="IPR036864">
    <property type="entry name" value="Zn2-C6_fun-type_DNA-bd_sf"/>
</dbReference>